<dbReference type="eggNOG" id="COG2017">
    <property type="taxonomic scope" value="Bacteria"/>
</dbReference>
<protein>
    <recommendedName>
        <fullName evidence="3">DUF4432 domain-containing protein</fullName>
    </recommendedName>
</protein>
<dbReference type="GO" id="GO:0030246">
    <property type="term" value="F:carbohydrate binding"/>
    <property type="evidence" value="ECO:0007669"/>
    <property type="project" value="InterPro"/>
</dbReference>
<dbReference type="Proteomes" id="UP000004947">
    <property type="component" value="Unassembled WGS sequence"/>
</dbReference>
<dbReference type="CDD" id="cd09023">
    <property type="entry name" value="Aldose_epim_Ec_c4013"/>
    <property type="match status" value="1"/>
</dbReference>
<dbReference type="Pfam" id="PF14486">
    <property type="entry name" value="DUF4432"/>
    <property type="match status" value="1"/>
</dbReference>
<evidence type="ECO:0000313" key="1">
    <source>
        <dbReference type="EMBL" id="EDM28147.1"/>
    </source>
</evidence>
<proteinExistence type="predicted"/>
<gene>
    <name evidence="1" type="ORF">LNTAR_12361</name>
</gene>
<dbReference type="AlphaFoldDB" id="A6DJS3"/>
<dbReference type="OrthoDB" id="9791280at2"/>
<evidence type="ECO:0008006" key="3">
    <source>
        <dbReference type="Google" id="ProtNLM"/>
    </source>
</evidence>
<dbReference type="EMBL" id="ABCK01000006">
    <property type="protein sequence ID" value="EDM28147.1"/>
    <property type="molecule type" value="Genomic_DNA"/>
</dbReference>
<dbReference type="InterPro" id="IPR027839">
    <property type="entry name" value="DUF4432"/>
</dbReference>
<dbReference type="Gene3D" id="2.70.98.10">
    <property type="match status" value="1"/>
</dbReference>
<comment type="caution">
    <text evidence="1">The sequence shown here is derived from an EMBL/GenBank/DDBJ whole genome shotgun (WGS) entry which is preliminary data.</text>
</comment>
<sequence length="406" mass="45155">MKNILMGLCALATATSCQMHRAADSQITLSSVEKNIAISDAKLTAADFGLSSDIDWSVSKKTLHGGMQEGVELVTINNGEIEIDIIPTRGMNVMSVRSKDITLGWDSPVKEIVHPRNVNLNYNGGLGWLDSFNEWMVRCGLEYSGHPGDDNGRLMTLHGRIAHIPASELKVEVDKLPPHRISVTGIVNEVWFKGANFTLETTISTLPGSNTFRFDDVVTNNSSQDKEFQVLYHANFAKELLEKGSRMEGTIAEVQPFNDYAAKSLDSYETYDAPASVWADEKVYQITPFADKNGFAHFMLHNQKADKAVSFSFNTDALPYLTQWKNEDSRENGYVTGLEPGNTFPANRAHERKMGRLPKIKAGESINYHLVYSLHSGKSSVEKAQSKIIQLNKGHKVKFIKTPENK</sequence>
<dbReference type="PROSITE" id="PS51257">
    <property type="entry name" value="PROKAR_LIPOPROTEIN"/>
    <property type="match status" value="1"/>
</dbReference>
<evidence type="ECO:0000313" key="2">
    <source>
        <dbReference type="Proteomes" id="UP000004947"/>
    </source>
</evidence>
<accession>A6DJS3</accession>
<dbReference type="RefSeq" id="WP_007278140.1">
    <property type="nucleotide sequence ID" value="NZ_ABCK01000006.1"/>
</dbReference>
<keyword evidence="2" id="KW-1185">Reference proteome</keyword>
<reference evidence="1 2" key="1">
    <citation type="journal article" date="2010" name="J. Bacteriol.">
        <title>Genome sequence of Lentisphaera araneosa HTCC2155T, the type species of the order Lentisphaerales in the phylum Lentisphaerae.</title>
        <authorList>
            <person name="Thrash J.C."/>
            <person name="Cho J.C."/>
            <person name="Vergin K.L."/>
            <person name="Morris R.M."/>
            <person name="Giovannoni S.J."/>
        </authorList>
    </citation>
    <scope>NUCLEOTIDE SEQUENCE [LARGE SCALE GENOMIC DNA]</scope>
    <source>
        <strain evidence="1 2">HTCC2155</strain>
    </source>
</reference>
<name>A6DJS3_9BACT</name>
<dbReference type="STRING" id="313628.LNTAR_12361"/>
<dbReference type="InterPro" id="IPR014718">
    <property type="entry name" value="GH-type_carb-bd"/>
</dbReference>
<organism evidence="1 2">
    <name type="scientific">Lentisphaera araneosa HTCC2155</name>
    <dbReference type="NCBI Taxonomy" id="313628"/>
    <lineage>
        <taxon>Bacteria</taxon>
        <taxon>Pseudomonadati</taxon>
        <taxon>Lentisphaerota</taxon>
        <taxon>Lentisphaeria</taxon>
        <taxon>Lentisphaerales</taxon>
        <taxon>Lentisphaeraceae</taxon>
        <taxon>Lentisphaera</taxon>
    </lineage>
</organism>